<feature type="chain" id="PRO_5040394334" evidence="1">
    <location>
        <begin position="20"/>
        <end position="184"/>
    </location>
</feature>
<dbReference type="OrthoDB" id="6340174at2759"/>
<keyword evidence="2" id="KW-1185">Reference proteome</keyword>
<organism evidence="2 3">
    <name type="scientific">Fopius arisanus</name>
    <dbReference type="NCBI Taxonomy" id="64838"/>
    <lineage>
        <taxon>Eukaryota</taxon>
        <taxon>Metazoa</taxon>
        <taxon>Ecdysozoa</taxon>
        <taxon>Arthropoda</taxon>
        <taxon>Hexapoda</taxon>
        <taxon>Insecta</taxon>
        <taxon>Pterygota</taxon>
        <taxon>Neoptera</taxon>
        <taxon>Endopterygota</taxon>
        <taxon>Hymenoptera</taxon>
        <taxon>Apocrita</taxon>
        <taxon>Ichneumonoidea</taxon>
        <taxon>Braconidae</taxon>
        <taxon>Opiinae</taxon>
        <taxon>Fopius</taxon>
    </lineage>
</organism>
<reference evidence="3" key="1">
    <citation type="submission" date="2025-08" db="UniProtKB">
        <authorList>
            <consortium name="RefSeq"/>
        </authorList>
    </citation>
    <scope>IDENTIFICATION</scope>
    <source>
        <strain evidence="3">USDA-PBARC FA_bdor</strain>
        <tissue evidence="3">Whole organism</tissue>
    </source>
</reference>
<protein>
    <submittedName>
        <fullName evidence="3">Uncharacterized protein isoform X1</fullName>
    </submittedName>
</protein>
<dbReference type="Pfam" id="PF07841">
    <property type="entry name" value="DM4_12"/>
    <property type="match status" value="1"/>
</dbReference>
<evidence type="ECO:0000256" key="1">
    <source>
        <dbReference type="SAM" id="SignalP"/>
    </source>
</evidence>
<keyword evidence="1" id="KW-0732">Signal</keyword>
<dbReference type="KEGG" id="fas:105267120"/>
<dbReference type="AlphaFoldDB" id="A0A9R1U1U7"/>
<dbReference type="InterPro" id="IPR006631">
    <property type="entry name" value="DM4_12"/>
</dbReference>
<dbReference type="PANTHER" id="PTHR21398">
    <property type="entry name" value="AGAP007094-PA"/>
    <property type="match status" value="1"/>
</dbReference>
<evidence type="ECO:0000313" key="2">
    <source>
        <dbReference type="Proteomes" id="UP000694866"/>
    </source>
</evidence>
<sequence>MRRWAKVYPFALFICVCCGSRTKNATSAVTRIIRSAGFPRGSGMGIFFAIGIPLDLPDKSVSMALYFEANYILPDGNATYFGYEEFRGFGVRGLDRKMAYDFLLKKLENAGYPGKRCLLRAICEASNGFLMENGLVGDILHIFLTPSSSESEDLPSEIIRAEYQKNCLEYCDCPLSIFDFSTLS</sequence>
<accession>A0A9R1U1U7</accession>
<feature type="signal peptide" evidence="1">
    <location>
        <begin position="1"/>
        <end position="19"/>
    </location>
</feature>
<gene>
    <name evidence="3" type="primary">LOC105267120</name>
</gene>
<dbReference type="Proteomes" id="UP000694866">
    <property type="component" value="Unplaced"/>
</dbReference>
<dbReference type="SMART" id="SM00718">
    <property type="entry name" value="DM4_12"/>
    <property type="match status" value="1"/>
</dbReference>
<dbReference type="PANTHER" id="PTHR21398:SF22">
    <property type="entry name" value="IP12060P-RELATED"/>
    <property type="match status" value="1"/>
</dbReference>
<dbReference type="RefSeq" id="XP_011304062.1">
    <property type="nucleotide sequence ID" value="XM_011305760.1"/>
</dbReference>
<name>A0A9R1U1U7_9HYME</name>
<proteinExistence type="predicted"/>
<evidence type="ECO:0000313" key="3">
    <source>
        <dbReference type="RefSeq" id="XP_011304062.1"/>
    </source>
</evidence>
<dbReference type="GeneID" id="105267120"/>